<evidence type="ECO:0000256" key="3">
    <source>
        <dbReference type="ARBA" id="ARBA00022448"/>
    </source>
</evidence>
<keyword evidence="11" id="KW-0732">Signal</keyword>
<dbReference type="Gene3D" id="2.40.170.20">
    <property type="entry name" value="TonB-dependent receptor, beta-barrel domain"/>
    <property type="match status" value="1"/>
</dbReference>
<comment type="similarity">
    <text evidence="2 9 10">Belongs to the TonB-dependent receptor family.</text>
</comment>
<dbReference type="Pfam" id="PF00593">
    <property type="entry name" value="TonB_dep_Rec_b-barrel"/>
    <property type="match status" value="1"/>
</dbReference>
<reference evidence="14 15" key="1">
    <citation type="submission" date="2016-10" db="EMBL/GenBank/DDBJ databases">
        <authorList>
            <person name="Varghese N."/>
            <person name="Submissions S."/>
        </authorList>
    </citation>
    <scope>NUCLEOTIDE SEQUENCE [LARGE SCALE GENOMIC DNA]</scope>
    <source>
        <strain evidence="14 15">DSM 26291</strain>
    </source>
</reference>
<dbReference type="CDD" id="cd01347">
    <property type="entry name" value="ligand_gated_channel"/>
    <property type="match status" value="1"/>
</dbReference>
<evidence type="ECO:0000256" key="2">
    <source>
        <dbReference type="ARBA" id="ARBA00009810"/>
    </source>
</evidence>
<gene>
    <name evidence="14" type="ORF">SAMN04487868_10862</name>
</gene>
<evidence type="ECO:0000313" key="14">
    <source>
        <dbReference type="EMBL" id="SFL73055.1"/>
    </source>
</evidence>
<evidence type="ECO:0000256" key="6">
    <source>
        <dbReference type="ARBA" id="ARBA00023077"/>
    </source>
</evidence>
<keyword evidence="14" id="KW-0675">Receptor</keyword>
<keyword evidence="8 9" id="KW-0998">Cell outer membrane</keyword>
<evidence type="ECO:0000313" key="15">
    <source>
        <dbReference type="Proteomes" id="UP000199211"/>
    </source>
</evidence>
<dbReference type="InterPro" id="IPR000531">
    <property type="entry name" value="Beta-barrel_TonB"/>
</dbReference>
<proteinExistence type="inferred from homology"/>
<comment type="caution">
    <text evidence="14">The sequence shown here is derived from an EMBL/GenBank/DDBJ whole genome shotgun (WGS) entry which is preliminary data.</text>
</comment>
<feature type="domain" description="TonB-dependent receptor plug" evidence="13">
    <location>
        <begin position="52"/>
        <end position="151"/>
    </location>
</feature>
<keyword evidence="3 9" id="KW-0813">Transport</keyword>
<feature type="domain" description="TonB-dependent receptor-like beta-barrel" evidence="12">
    <location>
        <begin position="274"/>
        <end position="620"/>
    </location>
</feature>
<protein>
    <submittedName>
        <fullName evidence="14">Hemoglobin/transferrin/lactoferrin receptor protein</fullName>
    </submittedName>
</protein>
<sequence length="661" mass="72537">MNTMTTDVFRLQANRRNAVAVAVAAIIVSPQALAQSEPRTLEPIEVTADREASSDSVVTEERIEKYQADDLEDVFAGQPDVTVGGSIGIAQKVYVRGVEDPLLNVTIDGATQAGALFHHTGRLAVEPELLKQVEVDAGAGRATSGAGALGGSIRFVTKDPEDLLRPGEQVGALVKLGSFSNTDGYKASTTLFGRLNDQWSTMVSVSQSDHERFDDGGGDEVPGTDAKQQLGFAKLVGQLPGDQTLKLSHEVRTDEGERPQRPQWVVSGFNSLYELDGRRDTTTVNYGIAPEGNPWVDVALTVYYTESEIEQNVEDRWGRYFGFSRNIGGDLRNTSELASHSLTYGVDYREDKVNAGGAADRRAEEESGEILGVYLQDDYQITERLLLSAGVRYDDYHLDDNNDESFSADDVSPNANIAWEVLSGLTLRAGYAEAFRGPSTHDTFKIDRAQNDPDLKGEKAKNREVGFDYVYGNFTLSAEVYRSEIKDAIADPLFGPAIYENIGDLESDGYLIGTTYHIGGLQAGLSYHSNEAELDGDPLTVYEHNLLGNTVGDTWVADLSYRWDRNLEFGWQGRFVENIDNVETSVGTIDKPGYGVHDLFMHWLPTGDEDLRLTLTVKNVGDKQYLDHASNADYQHIAGYDGIVGLPEPGRDVRVGLAMRF</sequence>
<dbReference type="InterPro" id="IPR036942">
    <property type="entry name" value="Beta-barrel_TonB_sf"/>
</dbReference>
<dbReference type="InterPro" id="IPR039426">
    <property type="entry name" value="TonB-dep_rcpt-like"/>
</dbReference>
<accession>A0ABY1FP64</accession>
<dbReference type="PANTHER" id="PTHR30069">
    <property type="entry name" value="TONB-DEPENDENT OUTER MEMBRANE RECEPTOR"/>
    <property type="match status" value="1"/>
</dbReference>
<keyword evidence="5 9" id="KW-0812">Transmembrane</keyword>
<evidence type="ECO:0000256" key="7">
    <source>
        <dbReference type="ARBA" id="ARBA00023136"/>
    </source>
</evidence>
<dbReference type="SUPFAM" id="SSF56935">
    <property type="entry name" value="Porins"/>
    <property type="match status" value="1"/>
</dbReference>
<dbReference type="Proteomes" id="UP000199211">
    <property type="component" value="Unassembled WGS sequence"/>
</dbReference>
<organism evidence="14 15">
    <name type="scientific">Marinobacter salarius</name>
    <dbReference type="NCBI Taxonomy" id="1420917"/>
    <lineage>
        <taxon>Bacteria</taxon>
        <taxon>Pseudomonadati</taxon>
        <taxon>Pseudomonadota</taxon>
        <taxon>Gammaproteobacteria</taxon>
        <taxon>Pseudomonadales</taxon>
        <taxon>Marinobacteraceae</taxon>
        <taxon>Marinobacter</taxon>
    </lineage>
</organism>
<keyword evidence="7 9" id="KW-0472">Membrane</keyword>
<keyword evidence="15" id="KW-1185">Reference proteome</keyword>
<name>A0ABY1FP64_9GAMM</name>
<keyword evidence="4 9" id="KW-1134">Transmembrane beta strand</keyword>
<comment type="subcellular location">
    <subcellularLocation>
        <location evidence="1 9">Cell outer membrane</location>
        <topology evidence="1 9">Multi-pass membrane protein</topology>
    </subcellularLocation>
</comment>
<feature type="signal peptide" evidence="11">
    <location>
        <begin position="1"/>
        <end position="34"/>
    </location>
</feature>
<evidence type="ECO:0000256" key="1">
    <source>
        <dbReference type="ARBA" id="ARBA00004571"/>
    </source>
</evidence>
<evidence type="ECO:0000256" key="4">
    <source>
        <dbReference type="ARBA" id="ARBA00022452"/>
    </source>
</evidence>
<evidence type="ECO:0000259" key="13">
    <source>
        <dbReference type="Pfam" id="PF07715"/>
    </source>
</evidence>
<evidence type="ECO:0000256" key="9">
    <source>
        <dbReference type="PROSITE-ProRule" id="PRU01360"/>
    </source>
</evidence>
<dbReference type="PROSITE" id="PS52016">
    <property type="entry name" value="TONB_DEPENDENT_REC_3"/>
    <property type="match status" value="1"/>
</dbReference>
<keyword evidence="6 10" id="KW-0798">TonB box</keyword>
<evidence type="ECO:0000256" key="5">
    <source>
        <dbReference type="ARBA" id="ARBA00022692"/>
    </source>
</evidence>
<dbReference type="Pfam" id="PF07715">
    <property type="entry name" value="Plug"/>
    <property type="match status" value="1"/>
</dbReference>
<dbReference type="PANTHER" id="PTHR30069:SF41">
    <property type="entry name" value="HEME_HEMOPEXIN UTILIZATION PROTEIN C"/>
    <property type="match status" value="1"/>
</dbReference>
<evidence type="ECO:0000256" key="10">
    <source>
        <dbReference type="RuleBase" id="RU003357"/>
    </source>
</evidence>
<evidence type="ECO:0000259" key="12">
    <source>
        <dbReference type="Pfam" id="PF00593"/>
    </source>
</evidence>
<evidence type="ECO:0000256" key="11">
    <source>
        <dbReference type="SAM" id="SignalP"/>
    </source>
</evidence>
<dbReference type="InterPro" id="IPR012910">
    <property type="entry name" value="Plug_dom"/>
</dbReference>
<dbReference type="RefSeq" id="WP_228301368.1">
    <property type="nucleotide sequence ID" value="NZ_DCAM01000070.1"/>
</dbReference>
<dbReference type="EMBL" id="FOTV01000008">
    <property type="protein sequence ID" value="SFL73055.1"/>
    <property type="molecule type" value="Genomic_DNA"/>
</dbReference>
<feature type="chain" id="PRO_5047153412" evidence="11">
    <location>
        <begin position="35"/>
        <end position="661"/>
    </location>
</feature>
<dbReference type="InterPro" id="IPR037066">
    <property type="entry name" value="Plug_dom_sf"/>
</dbReference>
<dbReference type="Gene3D" id="2.170.130.10">
    <property type="entry name" value="TonB-dependent receptor, plug domain"/>
    <property type="match status" value="1"/>
</dbReference>
<evidence type="ECO:0000256" key="8">
    <source>
        <dbReference type="ARBA" id="ARBA00023237"/>
    </source>
</evidence>